<dbReference type="PANTHER" id="PTHR11092:SF0">
    <property type="entry name" value="EPIMERASE FAMILY PROTEIN SDR39U1"/>
    <property type="match status" value="1"/>
</dbReference>
<dbReference type="OrthoDB" id="9801773at2"/>
<evidence type="ECO:0000313" key="5">
    <source>
        <dbReference type="Proteomes" id="UP000198757"/>
    </source>
</evidence>
<dbReference type="CDD" id="cd05242">
    <property type="entry name" value="SDR_a8"/>
    <property type="match status" value="1"/>
</dbReference>
<name>A0A1G6S0S1_NIADE</name>
<gene>
    <name evidence="4" type="ORF">SAMN04487894_10643</name>
</gene>
<dbReference type="RefSeq" id="WP_090390378.1">
    <property type="nucleotide sequence ID" value="NZ_FMZO01000006.1"/>
</dbReference>
<protein>
    <recommendedName>
        <fullName evidence="6">DUF1731 domain-containing protein</fullName>
    </recommendedName>
</protein>
<organism evidence="4 5">
    <name type="scientific">Niabella drilacis (strain DSM 25811 / CCM 8410 / CCUG 62505 / LMG 26954 / E90)</name>
    <dbReference type="NCBI Taxonomy" id="1285928"/>
    <lineage>
        <taxon>Bacteria</taxon>
        <taxon>Pseudomonadati</taxon>
        <taxon>Bacteroidota</taxon>
        <taxon>Chitinophagia</taxon>
        <taxon>Chitinophagales</taxon>
        <taxon>Chitinophagaceae</taxon>
        <taxon>Niabella</taxon>
    </lineage>
</organism>
<dbReference type="InterPro" id="IPR001509">
    <property type="entry name" value="Epimerase_deHydtase"/>
</dbReference>
<evidence type="ECO:0000259" key="3">
    <source>
        <dbReference type="Pfam" id="PF08338"/>
    </source>
</evidence>
<evidence type="ECO:0000256" key="1">
    <source>
        <dbReference type="ARBA" id="ARBA00009353"/>
    </source>
</evidence>
<accession>A0A1G6S0S1</accession>
<dbReference type="Pfam" id="PF08338">
    <property type="entry name" value="DUF1731"/>
    <property type="match status" value="1"/>
</dbReference>
<dbReference type="Pfam" id="PF01370">
    <property type="entry name" value="Epimerase"/>
    <property type="match status" value="1"/>
</dbReference>
<keyword evidence="5" id="KW-1185">Reference proteome</keyword>
<evidence type="ECO:0000259" key="2">
    <source>
        <dbReference type="Pfam" id="PF01370"/>
    </source>
</evidence>
<dbReference type="NCBIfam" id="TIGR01777">
    <property type="entry name" value="yfcH"/>
    <property type="match status" value="1"/>
</dbReference>
<dbReference type="Proteomes" id="UP000198757">
    <property type="component" value="Unassembled WGS sequence"/>
</dbReference>
<comment type="similarity">
    <text evidence="1">Belongs to the NAD(P)-dependent epimerase/dehydratase family. SDR39U1 subfamily.</text>
</comment>
<dbReference type="InterPro" id="IPR013549">
    <property type="entry name" value="DUF1731"/>
</dbReference>
<dbReference type="EMBL" id="FMZO01000006">
    <property type="protein sequence ID" value="SDD10530.1"/>
    <property type="molecule type" value="Genomic_DNA"/>
</dbReference>
<dbReference type="Gene3D" id="3.40.50.720">
    <property type="entry name" value="NAD(P)-binding Rossmann-like Domain"/>
    <property type="match status" value="1"/>
</dbReference>
<dbReference type="InterPro" id="IPR010099">
    <property type="entry name" value="SDR39U1"/>
</dbReference>
<evidence type="ECO:0000313" key="4">
    <source>
        <dbReference type="EMBL" id="SDD10530.1"/>
    </source>
</evidence>
<dbReference type="STRING" id="1285928.SAMN04487894_10643"/>
<dbReference type="PANTHER" id="PTHR11092">
    <property type="entry name" value="SUGAR NUCLEOTIDE EPIMERASE RELATED"/>
    <property type="match status" value="1"/>
</dbReference>
<dbReference type="SUPFAM" id="SSF51735">
    <property type="entry name" value="NAD(P)-binding Rossmann-fold domains"/>
    <property type="match status" value="1"/>
</dbReference>
<feature type="domain" description="DUF1731" evidence="3">
    <location>
        <begin position="244"/>
        <end position="293"/>
    </location>
</feature>
<reference evidence="5" key="1">
    <citation type="submission" date="2016-10" db="EMBL/GenBank/DDBJ databases">
        <authorList>
            <person name="Varghese N."/>
            <person name="Submissions S."/>
        </authorList>
    </citation>
    <scope>NUCLEOTIDE SEQUENCE [LARGE SCALE GENOMIC DNA]</scope>
    <source>
        <strain evidence="5">DSM 25811 / CCM 8410 / LMG 26954 / E90</strain>
    </source>
</reference>
<dbReference type="AlphaFoldDB" id="A0A1G6S0S1"/>
<evidence type="ECO:0008006" key="6">
    <source>
        <dbReference type="Google" id="ProtNLM"/>
    </source>
</evidence>
<dbReference type="InterPro" id="IPR036291">
    <property type="entry name" value="NAD(P)-bd_dom_sf"/>
</dbReference>
<proteinExistence type="inferred from homology"/>
<sequence length="297" mass="33530">MKQKIIIAGGTGFIGQYLVKRFREESDAVQVISRNASGITWAEEEKIRMALEGAEVLINLAGRSVDCRYTEANKQEILQSRIQTTRRLQSVIEQCSIPPKLWINSSTATIYRHAQDQAMDEDRGEIGTGFSVNVAKAWEQAFFERPTPRTRKVALRTAIVLGRGGGVMQPYINLVRFGLGGPQGSGRQVFSWIHIEDVFRITRFVMEHATLEGVYNTAAPFPVLNEQFMQVLRKRIRPLVYFPAPEWLLQLGANLIGTETELVLKSRWVIPRKLQAAGFIFQYPTISEALDEIFAGD</sequence>
<feature type="domain" description="NAD-dependent epimerase/dehydratase" evidence="2">
    <location>
        <begin position="5"/>
        <end position="216"/>
    </location>
</feature>